<feature type="domain" description="DUF202" evidence="6">
    <location>
        <begin position="8"/>
        <end position="73"/>
    </location>
</feature>
<keyword evidence="2 5" id="KW-0812">Transmembrane</keyword>
<comment type="subcellular location">
    <subcellularLocation>
        <location evidence="1">Endomembrane system</location>
        <topology evidence="1">Multi-pass membrane protein</topology>
    </subcellularLocation>
</comment>
<keyword evidence="8" id="KW-1185">Reference proteome</keyword>
<accession>A0ABP6RJI9</accession>
<evidence type="ECO:0000256" key="4">
    <source>
        <dbReference type="ARBA" id="ARBA00023136"/>
    </source>
</evidence>
<evidence type="ECO:0000313" key="7">
    <source>
        <dbReference type="EMBL" id="GAA3355112.1"/>
    </source>
</evidence>
<reference evidence="8" key="1">
    <citation type="journal article" date="2019" name="Int. J. Syst. Evol. Microbiol.">
        <title>The Global Catalogue of Microorganisms (GCM) 10K type strain sequencing project: providing services to taxonomists for standard genome sequencing and annotation.</title>
        <authorList>
            <consortium name="The Broad Institute Genomics Platform"/>
            <consortium name="The Broad Institute Genome Sequencing Center for Infectious Disease"/>
            <person name="Wu L."/>
            <person name="Ma J."/>
        </authorList>
    </citation>
    <scope>NUCLEOTIDE SEQUENCE [LARGE SCALE GENOMIC DNA]</scope>
    <source>
        <strain evidence="8">JCM 9687</strain>
    </source>
</reference>
<gene>
    <name evidence="7" type="ORF">GCM10020366_13900</name>
</gene>
<evidence type="ECO:0000256" key="2">
    <source>
        <dbReference type="ARBA" id="ARBA00022692"/>
    </source>
</evidence>
<comment type="caution">
    <text evidence="7">The sequence shown here is derived from an EMBL/GenBank/DDBJ whole genome shotgun (WGS) entry which is preliminary data.</text>
</comment>
<feature type="transmembrane region" description="Helical" evidence="5">
    <location>
        <begin position="20"/>
        <end position="38"/>
    </location>
</feature>
<feature type="transmembrane region" description="Helical" evidence="5">
    <location>
        <begin position="85"/>
        <end position="107"/>
    </location>
</feature>
<protein>
    <recommendedName>
        <fullName evidence="6">DUF202 domain-containing protein</fullName>
    </recommendedName>
</protein>
<sequence>MPGQGPWDPGLQVERTTLAWLRTGLTFVVGLMVLLRLLAHRSAVAAAVCAAVALPLAAVIAVASWRRHRQAERNLRAAEPLPDGVLQAAFTALALLAGAIGAVYVLLM</sequence>
<dbReference type="EMBL" id="BAAAYK010000038">
    <property type="protein sequence ID" value="GAA3355112.1"/>
    <property type="molecule type" value="Genomic_DNA"/>
</dbReference>
<name>A0ABP6RJI9_9PSEU</name>
<dbReference type="Proteomes" id="UP001500483">
    <property type="component" value="Unassembled WGS sequence"/>
</dbReference>
<organism evidence="7 8">
    <name type="scientific">Saccharopolyspora gregorii</name>
    <dbReference type="NCBI Taxonomy" id="33914"/>
    <lineage>
        <taxon>Bacteria</taxon>
        <taxon>Bacillati</taxon>
        <taxon>Actinomycetota</taxon>
        <taxon>Actinomycetes</taxon>
        <taxon>Pseudonocardiales</taxon>
        <taxon>Pseudonocardiaceae</taxon>
        <taxon>Saccharopolyspora</taxon>
    </lineage>
</organism>
<evidence type="ECO:0000256" key="3">
    <source>
        <dbReference type="ARBA" id="ARBA00022989"/>
    </source>
</evidence>
<evidence type="ECO:0000313" key="8">
    <source>
        <dbReference type="Proteomes" id="UP001500483"/>
    </source>
</evidence>
<evidence type="ECO:0000256" key="1">
    <source>
        <dbReference type="ARBA" id="ARBA00004127"/>
    </source>
</evidence>
<dbReference type="Pfam" id="PF02656">
    <property type="entry name" value="DUF202"/>
    <property type="match status" value="1"/>
</dbReference>
<dbReference type="InterPro" id="IPR003807">
    <property type="entry name" value="DUF202"/>
</dbReference>
<evidence type="ECO:0000259" key="6">
    <source>
        <dbReference type="Pfam" id="PF02656"/>
    </source>
</evidence>
<feature type="transmembrane region" description="Helical" evidence="5">
    <location>
        <begin position="45"/>
        <end position="65"/>
    </location>
</feature>
<keyword evidence="3 5" id="KW-1133">Transmembrane helix</keyword>
<keyword evidence="4 5" id="KW-0472">Membrane</keyword>
<proteinExistence type="predicted"/>
<evidence type="ECO:0000256" key="5">
    <source>
        <dbReference type="SAM" id="Phobius"/>
    </source>
</evidence>